<evidence type="ECO:0000256" key="9">
    <source>
        <dbReference type="ARBA" id="ARBA00023012"/>
    </source>
</evidence>
<evidence type="ECO:0000256" key="1">
    <source>
        <dbReference type="ARBA" id="ARBA00004141"/>
    </source>
</evidence>
<keyword evidence="3" id="KW-0808">Transferase</keyword>
<feature type="domain" description="Histidine kinase/HSP90-like ATPase" evidence="12">
    <location>
        <begin position="190"/>
        <end position="302"/>
    </location>
</feature>
<accession>A0A402CUW9</accession>
<keyword evidence="6" id="KW-0418">Kinase</keyword>
<dbReference type="Pfam" id="PF13581">
    <property type="entry name" value="HATPase_c_2"/>
    <property type="match status" value="1"/>
</dbReference>
<evidence type="ECO:0000256" key="5">
    <source>
        <dbReference type="ARBA" id="ARBA00022741"/>
    </source>
</evidence>
<dbReference type="EMBL" id="AP025739">
    <property type="protein sequence ID" value="BDI30208.1"/>
    <property type="molecule type" value="Genomic_DNA"/>
</dbReference>
<keyword evidence="5" id="KW-0547">Nucleotide-binding</keyword>
<dbReference type="KEGG" id="ccot:CCAX7_22590"/>
<evidence type="ECO:0000256" key="10">
    <source>
        <dbReference type="ARBA" id="ARBA00023136"/>
    </source>
</evidence>
<evidence type="ECO:0000313" key="14">
    <source>
        <dbReference type="Proteomes" id="UP000287394"/>
    </source>
</evidence>
<keyword evidence="10" id="KW-0472">Membrane</keyword>
<dbReference type="Pfam" id="PF13493">
    <property type="entry name" value="DUF4118"/>
    <property type="match status" value="1"/>
</dbReference>
<keyword evidence="7" id="KW-0067">ATP-binding</keyword>
<evidence type="ECO:0000256" key="4">
    <source>
        <dbReference type="ARBA" id="ARBA00022692"/>
    </source>
</evidence>
<dbReference type="GO" id="GO:0000160">
    <property type="term" value="P:phosphorelay signal transduction system"/>
    <property type="evidence" value="ECO:0007669"/>
    <property type="project" value="UniProtKB-KW"/>
</dbReference>
<dbReference type="InterPro" id="IPR036890">
    <property type="entry name" value="HATPase_C_sf"/>
</dbReference>
<evidence type="ECO:0000256" key="6">
    <source>
        <dbReference type="ARBA" id="ARBA00022777"/>
    </source>
</evidence>
<organism evidence="13 14">
    <name type="scientific">Capsulimonas corticalis</name>
    <dbReference type="NCBI Taxonomy" id="2219043"/>
    <lineage>
        <taxon>Bacteria</taxon>
        <taxon>Bacillati</taxon>
        <taxon>Armatimonadota</taxon>
        <taxon>Armatimonadia</taxon>
        <taxon>Capsulimonadales</taxon>
        <taxon>Capsulimonadaceae</taxon>
        <taxon>Capsulimonas</taxon>
    </lineage>
</organism>
<dbReference type="SUPFAM" id="SSF55874">
    <property type="entry name" value="ATPase domain of HSP90 chaperone/DNA topoisomerase II/histidine kinase"/>
    <property type="match status" value="1"/>
</dbReference>
<keyword evidence="4" id="KW-0812">Transmembrane</keyword>
<dbReference type="AlphaFoldDB" id="A0A402CUW9"/>
<comment type="subcellular location">
    <subcellularLocation>
        <location evidence="1">Membrane</location>
        <topology evidence="1">Multi-pass membrane protein</topology>
    </subcellularLocation>
</comment>
<dbReference type="GO" id="GO:0005524">
    <property type="term" value="F:ATP binding"/>
    <property type="evidence" value="ECO:0007669"/>
    <property type="project" value="UniProtKB-KW"/>
</dbReference>
<evidence type="ECO:0000256" key="3">
    <source>
        <dbReference type="ARBA" id="ARBA00022679"/>
    </source>
</evidence>
<evidence type="ECO:0000256" key="2">
    <source>
        <dbReference type="ARBA" id="ARBA00022553"/>
    </source>
</evidence>
<protein>
    <submittedName>
        <fullName evidence="13">Uncharacterized protein</fullName>
    </submittedName>
</protein>
<evidence type="ECO:0000259" key="11">
    <source>
        <dbReference type="Pfam" id="PF13493"/>
    </source>
</evidence>
<dbReference type="InterPro" id="IPR038318">
    <property type="entry name" value="KdpD_sf"/>
</dbReference>
<gene>
    <name evidence="13" type="ORF">CCAX7_22590</name>
</gene>
<dbReference type="Gene3D" id="3.30.565.10">
    <property type="entry name" value="Histidine kinase-like ATPase, C-terminal domain"/>
    <property type="match status" value="1"/>
</dbReference>
<evidence type="ECO:0000313" key="13">
    <source>
        <dbReference type="EMBL" id="BDI30208.1"/>
    </source>
</evidence>
<dbReference type="InterPro" id="IPR025201">
    <property type="entry name" value="KdpD_TM"/>
</dbReference>
<feature type="domain" description="Sensor protein KdpD transmembrane" evidence="11">
    <location>
        <begin position="21"/>
        <end position="124"/>
    </location>
</feature>
<dbReference type="OrthoDB" id="2595312at2"/>
<keyword evidence="9" id="KW-0902">Two-component regulatory system</keyword>
<dbReference type="Proteomes" id="UP000287394">
    <property type="component" value="Chromosome"/>
</dbReference>
<dbReference type="Gene3D" id="1.20.120.620">
    <property type="entry name" value="Backbone structure of the membrane domain of e. Coli histidine kinase receptor kdpd"/>
    <property type="match status" value="1"/>
</dbReference>
<evidence type="ECO:0000256" key="8">
    <source>
        <dbReference type="ARBA" id="ARBA00022989"/>
    </source>
</evidence>
<evidence type="ECO:0000259" key="12">
    <source>
        <dbReference type="Pfam" id="PF13581"/>
    </source>
</evidence>
<keyword evidence="8" id="KW-1133">Transmembrane helix</keyword>
<name>A0A402CUW9_9BACT</name>
<dbReference type="GO" id="GO:0016020">
    <property type="term" value="C:membrane"/>
    <property type="evidence" value="ECO:0007669"/>
    <property type="project" value="UniProtKB-SubCell"/>
</dbReference>
<dbReference type="GO" id="GO:0016301">
    <property type="term" value="F:kinase activity"/>
    <property type="evidence" value="ECO:0007669"/>
    <property type="project" value="UniProtKB-KW"/>
</dbReference>
<proteinExistence type="predicted"/>
<reference evidence="13 14" key="1">
    <citation type="journal article" date="2019" name="Int. J. Syst. Evol. Microbiol.">
        <title>Capsulimonas corticalis gen. nov., sp. nov., an aerobic capsulated bacterium, of a novel bacterial order, Capsulimonadales ord. nov., of the class Armatimonadia of the phylum Armatimonadetes.</title>
        <authorList>
            <person name="Li J."/>
            <person name="Kudo C."/>
            <person name="Tonouchi A."/>
        </authorList>
    </citation>
    <scope>NUCLEOTIDE SEQUENCE [LARGE SCALE GENOMIC DNA]</scope>
    <source>
        <strain evidence="13 14">AX-7</strain>
    </source>
</reference>
<sequence>MIMCIMKSVIGPISTQKAYLFSPILVALTTWLLFVAQRYTMEAEGAPYIRPYAIVFVLPIALLTLLGGRGPGVLTLISACLSLIYIVCEPHFSWRVSHHRDWVEMLLLLLIGAILIYALESVRQNGYLLADAAEARSRLDASEERRLAFNREVLLAVTGGRLLLCGEEELRGMVSGEPELRASLGSAADAAHLRGDLRTHLEAQGMANRVRTDDLMTCVMEAATNAVKYGRGGEAAFWTAEDHVAVLITDRGDGIQPSDLARATLESGYSTRATLGMGYTLMLQTADLLALCTSDAGTSLLIRVGNQPLQTAQDEFLARYTSIAA</sequence>
<dbReference type="InterPro" id="IPR003594">
    <property type="entry name" value="HATPase_dom"/>
</dbReference>
<keyword evidence="2" id="KW-0597">Phosphoprotein</keyword>
<evidence type="ECO:0000256" key="7">
    <source>
        <dbReference type="ARBA" id="ARBA00022840"/>
    </source>
</evidence>
<keyword evidence="14" id="KW-1185">Reference proteome</keyword>